<comment type="caution">
    <text evidence="1">The sequence shown here is derived from an EMBL/GenBank/DDBJ whole genome shotgun (WGS) entry which is preliminary data.</text>
</comment>
<name>A0A1X0KCH9_MYCSC</name>
<protein>
    <submittedName>
        <fullName evidence="1">Uncharacterized protein</fullName>
    </submittedName>
</protein>
<organism evidence="1 2">
    <name type="scientific">Mycobacterium scrofulaceum</name>
    <dbReference type="NCBI Taxonomy" id="1783"/>
    <lineage>
        <taxon>Bacteria</taxon>
        <taxon>Bacillati</taxon>
        <taxon>Actinomycetota</taxon>
        <taxon>Actinomycetes</taxon>
        <taxon>Mycobacteriales</taxon>
        <taxon>Mycobacteriaceae</taxon>
        <taxon>Mycobacterium</taxon>
    </lineage>
</organism>
<proteinExistence type="predicted"/>
<sequence>MELGGCDMTRRWRWAIAIVAALSAFVALVAGSSLRPQFSAADLPEPPGWSHVTHHVRAHLGENQNAVVGQSNGDLEHGLATGAVPANSKTFLSMWMPRAVPTKWSVVSPHWDWFALPTSFVAPAAGADFPAGPVNRDTSALLCIIRC</sequence>
<reference evidence="1 2" key="1">
    <citation type="submission" date="2017-02" db="EMBL/GenBank/DDBJ databases">
        <title>The new phylogeny of genus Mycobacterium.</title>
        <authorList>
            <person name="Tortoli E."/>
            <person name="Trovato A."/>
            <person name="Cirillo D.M."/>
        </authorList>
    </citation>
    <scope>NUCLEOTIDE SEQUENCE [LARGE SCALE GENOMIC DNA]</scope>
    <source>
        <strain evidence="1 2">DSM 43992</strain>
    </source>
</reference>
<accession>A0A1X0KCH9</accession>
<evidence type="ECO:0000313" key="1">
    <source>
        <dbReference type="EMBL" id="ORB72852.1"/>
    </source>
</evidence>
<gene>
    <name evidence="1" type="ORF">BST44_17170</name>
</gene>
<dbReference type="Proteomes" id="UP000192601">
    <property type="component" value="Unassembled WGS sequence"/>
</dbReference>
<dbReference type="AlphaFoldDB" id="A0A1X0KCH9"/>
<evidence type="ECO:0000313" key="2">
    <source>
        <dbReference type="Proteomes" id="UP000192601"/>
    </source>
</evidence>
<dbReference type="OrthoDB" id="4733283at2"/>
<dbReference type="EMBL" id="MVIJ01000026">
    <property type="protein sequence ID" value="ORB72852.1"/>
    <property type="molecule type" value="Genomic_DNA"/>
</dbReference>
<keyword evidence="2" id="KW-1185">Reference proteome</keyword>